<dbReference type="AlphaFoldDB" id="A0AAV9HSR2"/>
<accession>A0AAV9HSR2</accession>
<reference evidence="2" key="1">
    <citation type="journal article" date="2023" name="Mol. Phylogenet. Evol.">
        <title>Genome-scale phylogeny and comparative genomics of the fungal order Sordariales.</title>
        <authorList>
            <person name="Hensen N."/>
            <person name="Bonometti L."/>
            <person name="Westerberg I."/>
            <person name="Brannstrom I.O."/>
            <person name="Guillou S."/>
            <person name="Cros-Aarteil S."/>
            <person name="Calhoun S."/>
            <person name="Haridas S."/>
            <person name="Kuo A."/>
            <person name="Mondo S."/>
            <person name="Pangilinan J."/>
            <person name="Riley R."/>
            <person name="LaButti K."/>
            <person name="Andreopoulos B."/>
            <person name="Lipzen A."/>
            <person name="Chen C."/>
            <person name="Yan M."/>
            <person name="Daum C."/>
            <person name="Ng V."/>
            <person name="Clum A."/>
            <person name="Steindorff A."/>
            <person name="Ohm R.A."/>
            <person name="Martin F."/>
            <person name="Silar P."/>
            <person name="Natvig D.O."/>
            <person name="Lalanne C."/>
            <person name="Gautier V."/>
            <person name="Ament-Velasquez S.L."/>
            <person name="Kruys A."/>
            <person name="Hutchinson M.I."/>
            <person name="Powell A.J."/>
            <person name="Barry K."/>
            <person name="Miller A.N."/>
            <person name="Grigoriev I.V."/>
            <person name="Debuchy R."/>
            <person name="Gladieux P."/>
            <person name="Hiltunen Thoren M."/>
            <person name="Johannesson H."/>
        </authorList>
    </citation>
    <scope>NUCLEOTIDE SEQUENCE</scope>
    <source>
        <strain evidence="2">PSN324</strain>
    </source>
</reference>
<comment type="caution">
    <text evidence="2">The sequence shown here is derived from an EMBL/GenBank/DDBJ whole genome shotgun (WGS) entry which is preliminary data.</text>
</comment>
<gene>
    <name evidence="2" type="ORF">QBC42DRAFT_174456</name>
</gene>
<evidence type="ECO:0000256" key="1">
    <source>
        <dbReference type="ARBA" id="ARBA00038158"/>
    </source>
</evidence>
<dbReference type="CDD" id="cd02440">
    <property type="entry name" value="AdoMet_MTases"/>
    <property type="match status" value="1"/>
</dbReference>
<dbReference type="InterPro" id="IPR029063">
    <property type="entry name" value="SAM-dependent_MTases_sf"/>
</dbReference>
<evidence type="ECO:0000313" key="3">
    <source>
        <dbReference type="Proteomes" id="UP001321749"/>
    </source>
</evidence>
<keyword evidence="2" id="KW-0808">Transferase</keyword>
<keyword evidence="3" id="KW-1185">Reference proteome</keyword>
<reference evidence="2" key="2">
    <citation type="submission" date="2023-06" db="EMBL/GenBank/DDBJ databases">
        <authorList>
            <consortium name="Lawrence Berkeley National Laboratory"/>
            <person name="Mondo S.J."/>
            <person name="Hensen N."/>
            <person name="Bonometti L."/>
            <person name="Westerberg I."/>
            <person name="Brannstrom I.O."/>
            <person name="Guillou S."/>
            <person name="Cros-Aarteil S."/>
            <person name="Calhoun S."/>
            <person name="Haridas S."/>
            <person name="Kuo A."/>
            <person name="Pangilinan J."/>
            <person name="Riley R."/>
            <person name="Labutti K."/>
            <person name="Andreopoulos B."/>
            <person name="Lipzen A."/>
            <person name="Chen C."/>
            <person name="Yanf M."/>
            <person name="Daum C."/>
            <person name="Ng V."/>
            <person name="Clum A."/>
            <person name="Steindorff A."/>
            <person name="Ohm R."/>
            <person name="Martin F."/>
            <person name="Silar P."/>
            <person name="Natvig D."/>
            <person name="Lalanne C."/>
            <person name="Gautier V."/>
            <person name="Ament-Velasquez S.L."/>
            <person name="Kruys A."/>
            <person name="Hutchinson M.I."/>
            <person name="Powell A.J."/>
            <person name="Barry K."/>
            <person name="Miller A.N."/>
            <person name="Grigoriev I.V."/>
            <person name="Debuchy R."/>
            <person name="Gladieux P."/>
            <person name="Thoren M.H."/>
            <person name="Johannesson H."/>
        </authorList>
    </citation>
    <scope>NUCLEOTIDE SEQUENCE</scope>
    <source>
        <strain evidence="2">PSN324</strain>
    </source>
</reference>
<dbReference type="Pfam" id="PF13489">
    <property type="entry name" value="Methyltransf_23"/>
    <property type="match status" value="1"/>
</dbReference>
<comment type="similarity">
    <text evidence="1">Belongs to the methyltransferase superfamily. LaeA methyltransferase family.</text>
</comment>
<dbReference type="GO" id="GO:0032259">
    <property type="term" value="P:methylation"/>
    <property type="evidence" value="ECO:0007669"/>
    <property type="project" value="UniProtKB-KW"/>
</dbReference>
<dbReference type="Gene3D" id="3.40.50.150">
    <property type="entry name" value="Vaccinia Virus protein VP39"/>
    <property type="match status" value="1"/>
</dbReference>
<sequence>MAADSTDENALPARAIQPEDVCGHSPLRASTFKLTGSLLQQSDHDEFDDPYSDDASSTASVSASILEYRTINGRTYHSNQGNAEYWGANDEPQNEALDIIHHVLTLLLDGKLHRAPIDSDIQKVLDVGTGTGLWAIDFGDTYPNAEVIGTDLSPIQPSWVPPNVSFQIDDCTQRWTFRPNTFDFIHIRWLFGSIVDWDELYREAFAALKPGGWIESHEASTQFRSDDGTVSEQTAMAQFGKFFAEGGEKLGRSMTIVEDGVQRRGIEAAGFENIHEENFKSPLGSWPADPKMKEMGKYQHLATANDLTGTLLYMGNLMGWQPEEIQIYAAKLRNEFKNPKIHGYYMQKIVWAQKPRK</sequence>
<proteinExistence type="inferred from homology"/>
<dbReference type="EMBL" id="MU864964">
    <property type="protein sequence ID" value="KAK4463079.1"/>
    <property type="molecule type" value="Genomic_DNA"/>
</dbReference>
<name>A0AAV9HSR2_9PEZI</name>
<organism evidence="2 3">
    <name type="scientific">Cladorrhinum samala</name>
    <dbReference type="NCBI Taxonomy" id="585594"/>
    <lineage>
        <taxon>Eukaryota</taxon>
        <taxon>Fungi</taxon>
        <taxon>Dikarya</taxon>
        <taxon>Ascomycota</taxon>
        <taxon>Pezizomycotina</taxon>
        <taxon>Sordariomycetes</taxon>
        <taxon>Sordariomycetidae</taxon>
        <taxon>Sordariales</taxon>
        <taxon>Podosporaceae</taxon>
        <taxon>Cladorrhinum</taxon>
    </lineage>
</organism>
<dbReference type="PANTHER" id="PTHR43591">
    <property type="entry name" value="METHYLTRANSFERASE"/>
    <property type="match status" value="1"/>
</dbReference>
<protein>
    <submittedName>
        <fullName evidence="2">S-adenosyl-L-methionine-dependent methyltransferase</fullName>
    </submittedName>
</protein>
<dbReference type="Proteomes" id="UP001321749">
    <property type="component" value="Unassembled WGS sequence"/>
</dbReference>
<evidence type="ECO:0000313" key="2">
    <source>
        <dbReference type="EMBL" id="KAK4463079.1"/>
    </source>
</evidence>
<dbReference type="PANTHER" id="PTHR43591:SF10">
    <property type="entry name" value="ABC TRANSMEMBRANE TYPE-1 DOMAIN-CONTAINING PROTEIN-RELATED"/>
    <property type="match status" value="1"/>
</dbReference>
<dbReference type="GO" id="GO:0008168">
    <property type="term" value="F:methyltransferase activity"/>
    <property type="evidence" value="ECO:0007669"/>
    <property type="project" value="UniProtKB-KW"/>
</dbReference>
<dbReference type="SUPFAM" id="SSF53335">
    <property type="entry name" value="S-adenosyl-L-methionine-dependent methyltransferases"/>
    <property type="match status" value="1"/>
</dbReference>
<keyword evidence="2" id="KW-0489">Methyltransferase</keyword>